<dbReference type="RefSeq" id="WP_116275027.1">
    <property type="nucleotide sequence ID" value="NZ_KZ859523.1"/>
</dbReference>
<dbReference type="EMBL" id="NAOO01000027">
    <property type="protein sequence ID" value="RFB88152.1"/>
    <property type="molecule type" value="Genomic_DNA"/>
</dbReference>
<evidence type="ECO:0000313" key="2">
    <source>
        <dbReference type="Proteomes" id="UP000256748"/>
    </source>
</evidence>
<dbReference type="Proteomes" id="UP000256748">
    <property type="component" value="Unassembled WGS sequence"/>
</dbReference>
<sequence>MIILPGDLDDLERLTFESVKAAYKNGLSVFRECASDEDIRFLAEDRLYVKKGAKARTIHGFIQLSTSEVRQLEHLETVGRICCVYDQTVKRKFDPDLTHVPSHAAIFQRSLPAETENKKNKLQKACEVLFHYMKEKSRWIDVGSFRDGLFVDLNEASLAGKYIYEPPG</sequence>
<comment type="caution">
    <text evidence="1">The sequence shown here is derived from an EMBL/GenBank/DDBJ whole genome shotgun (WGS) entry which is preliminary data.</text>
</comment>
<organism evidence="1 2">
    <name type="scientific">Rhizobium leguminosarum bv. trifolii</name>
    <dbReference type="NCBI Taxonomy" id="386"/>
    <lineage>
        <taxon>Bacteria</taxon>
        <taxon>Pseudomonadati</taxon>
        <taxon>Pseudomonadota</taxon>
        <taxon>Alphaproteobacteria</taxon>
        <taxon>Hyphomicrobiales</taxon>
        <taxon>Rhizobiaceae</taxon>
        <taxon>Rhizobium/Agrobacterium group</taxon>
        <taxon>Rhizobium</taxon>
    </lineage>
</organism>
<proteinExistence type="predicted"/>
<evidence type="ECO:0000313" key="1">
    <source>
        <dbReference type="EMBL" id="RFB88152.1"/>
    </source>
</evidence>
<protein>
    <submittedName>
        <fullName evidence="1">Uncharacterized protein</fullName>
    </submittedName>
</protein>
<reference evidence="1 2" key="1">
    <citation type="submission" date="2017-03" db="EMBL/GenBank/DDBJ databases">
        <title>Genome analysis of Rhizobial strains effectives or ineffectives for nitrogen fixation isolated from bean seeds.</title>
        <authorList>
            <person name="Peralta H."/>
            <person name="Aguilar-Vera A."/>
            <person name="Mora Y."/>
            <person name="Vargas-Lagunas C."/>
            <person name="Girard L."/>
            <person name="Mora J."/>
        </authorList>
    </citation>
    <scope>NUCLEOTIDE SEQUENCE [LARGE SCALE GENOMIC DNA]</scope>
    <source>
        <strain evidence="1 2">CCGM5</strain>
    </source>
</reference>
<name>A0A3E1B999_RHILT</name>
<accession>A0A3E1B999</accession>
<dbReference type="AlphaFoldDB" id="A0A3E1B999"/>
<gene>
    <name evidence="1" type="ORF">B5K10_21775</name>
</gene>